<evidence type="ECO:0000313" key="1">
    <source>
        <dbReference type="EMBL" id="KAK3792090.1"/>
    </source>
</evidence>
<comment type="caution">
    <text evidence="1">The sequence shown here is derived from an EMBL/GenBank/DDBJ whole genome shotgun (WGS) entry which is preliminary data.</text>
</comment>
<evidence type="ECO:0000313" key="2">
    <source>
        <dbReference type="Proteomes" id="UP001283361"/>
    </source>
</evidence>
<gene>
    <name evidence="1" type="ORF">RRG08_055357</name>
</gene>
<sequence>MQGRATVGPCRVPGQAVIRGGDTPGLCLLLHPAQGRGEGEGERVCEVGRLQPRRSQRLCLGMGVPGCSPSLMDAYNHCRCFVDMPNPSLTPPS</sequence>
<dbReference type="AlphaFoldDB" id="A0AAE1E3F3"/>
<name>A0AAE1E3F3_9GAST</name>
<keyword evidence="2" id="KW-1185">Reference proteome</keyword>
<organism evidence="1 2">
    <name type="scientific">Elysia crispata</name>
    <name type="common">lettuce slug</name>
    <dbReference type="NCBI Taxonomy" id="231223"/>
    <lineage>
        <taxon>Eukaryota</taxon>
        <taxon>Metazoa</taxon>
        <taxon>Spiralia</taxon>
        <taxon>Lophotrochozoa</taxon>
        <taxon>Mollusca</taxon>
        <taxon>Gastropoda</taxon>
        <taxon>Heterobranchia</taxon>
        <taxon>Euthyneura</taxon>
        <taxon>Panpulmonata</taxon>
        <taxon>Sacoglossa</taxon>
        <taxon>Placobranchoidea</taxon>
        <taxon>Plakobranchidae</taxon>
        <taxon>Elysia</taxon>
    </lineage>
</organism>
<dbReference type="EMBL" id="JAWDGP010001389">
    <property type="protein sequence ID" value="KAK3792090.1"/>
    <property type="molecule type" value="Genomic_DNA"/>
</dbReference>
<protein>
    <submittedName>
        <fullName evidence="1">Uncharacterized protein</fullName>
    </submittedName>
</protein>
<reference evidence="1" key="1">
    <citation type="journal article" date="2023" name="G3 (Bethesda)">
        <title>A reference genome for the long-term kleptoplast-retaining sea slug Elysia crispata morphotype clarki.</title>
        <authorList>
            <person name="Eastman K.E."/>
            <person name="Pendleton A.L."/>
            <person name="Shaikh M.A."/>
            <person name="Suttiyut T."/>
            <person name="Ogas R."/>
            <person name="Tomko P."/>
            <person name="Gavelis G."/>
            <person name="Widhalm J.R."/>
            <person name="Wisecaver J.H."/>
        </authorList>
    </citation>
    <scope>NUCLEOTIDE SEQUENCE</scope>
    <source>
        <strain evidence="1">ECLA1</strain>
    </source>
</reference>
<accession>A0AAE1E3F3</accession>
<proteinExistence type="predicted"/>
<dbReference type="Proteomes" id="UP001283361">
    <property type="component" value="Unassembled WGS sequence"/>
</dbReference>